<dbReference type="EMBL" id="WHPC01000053">
    <property type="protein sequence ID" value="MPV37898.1"/>
    <property type="molecule type" value="Genomic_DNA"/>
</dbReference>
<accession>A0A6N7ELC8</accession>
<evidence type="ECO:0000313" key="4">
    <source>
        <dbReference type="Proteomes" id="UP000437709"/>
    </source>
</evidence>
<feature type="transmembrane region" description="Helical" evidence="2">
    <location>
        <begin position="95"/>
        <end position="118"/>
    </location>
</feature>
<sequence length="138" mass="14228">MSDACCAHPEDEHTDVHDAEHGESVERLWDVDEIRGAALSGVLLVAGFLFSWAGQEGWSHGLSIAALLAGGATFVPGTLRALVKGRIGVGTLMTIAAVGAVLLGEVQEAAMLAFLYSISEGLEVNRPGSDGGSHSTEG</sequence>
<name>A0A6N7ELC8_9MICO</name>
<evidence type="ECO:0000313" key="3">
    <source>
        <dbReference type="EMBL" id="MPV37898.1"/>
    </source>
</evidence>
<evidence type="ECO:0000256" key="2">
    <source>
        <dbReference type="SAM" id="Phobius"/>
    </source>
</evidence>
<proteinExistence type="predicted"/>
<protein>
    <recommendedName>
        <fullName evidence="5">Heavy metal translocating P-type ATPase</fullName>
    </recommendedName>
</protein>
<dbReference type="Proteomes" id="UP000437709">
    <property type="component" value="Unassembled WGS sequence"/>
</dbReference>
<evidence type="ECO:0000256" key="1">
    <source>
        <dbReference type="SAM" id="MobiDB-lite"/>
    </source>
</evidence>
<feature type="region of interest" description="Disordered" evidence="1">
    <location>
        <begin position="1"/>
        <end position="20"/>
    </location>
</feature>
<evidence type="ECO:0008006" key="5">
    <source>
        <dbReference type="Google" id="ProtNLM"/>
    </source>
</evidence>
<dbReference type="RefSeq" id="WP_152193179.1">
    <property type="nucleotide sequence ID" value="NZ_VUKD01000001.1"/>
</dbReference>
<feature type="compositionally biased region" description="Basic and acidic residues" evidence="1">
    <location>
        <begin position="8"/>
        <end position="20"/>
    </location>
</feature>
<reference evidence="3 4" key="1">
    <citation type="submission" date="2019-10" db="EMBL/GenBank/DDBJ databases">
        <title>Georgenia wutianyii sp. nov. and Georgenia yuyongxinii sp. nov. isolated from plateau pika (Ochotona curzoniae) in the Qinghai-Tibet plateau of China.</title>
        <authorList>
            <person name="Tian Z."/>
        </authorList>
    </citation>
    <scope>NUCLEOTIDE SEQUENCE [LARGE SCALE GENOMIC DNA]</scope>
    <source>
        <strain evidence="3 4">JCM 19765</strain>
    </source>
</reference>
<keyword evidence="2" id="KW-0472">Membrane</keyword>
<dbReference type="AlphaFoldDB" id="A0A6N7ELC8"/>
<dbReference type="OrthoDB" id="7059309at2"/>
<keyword evidence="4" id="KW-1185">Reference proteome</keyword>
<feature type="transmembrane region" description="Helical" evidence="2">
    <location>
        <begin position="60"/>
        <end position="83"/>
    </location>
</feature>
<comment type="caution">
    <text evidence="3">The sequence shown here is derived from an EMBL/GenBank/DDBJ whole genome shotgun (WGS) entry which is preliminary data.</text>
</comment>
<keyword evidence="2" id="KW-0812">Transmembrane</keyword>
<organism evidence="3 4">
    <name type="scientific">Georgenia subflava</name>
    <dbReference type="NCBI Taxonomy" id="1622177"/>
    <lineage>
        <taxon>Bacteria</taxon>
        <taxon>Bacillati</taxon>
        <taxon>Actinomycetota</taxon>
        <taxon>Actinomycetes</taxon>
        <taxon>Micrococcales</taxon>
        <taxon>Bogoriellaceae</taxon>
        <taxon>Georgenia</taxon>
    </lineage>
</organism>
<gene>
    <name evidence="3" type="ORF">GB881_12740</name>
</gene>
<keyword evidence="2" id="KW-1133">Transmembrane helix</keyword>
<feature type="transmembrane region" description="Helical" evidence="2">
    <location>
        <begin position="36"/>
        <end position="54"/>
    </location>
</feature>